<dbReference type="PANTHER" id="PTHR43544">
    <property type="entry name" value="SHORT-CHAIN DEHYDROGENASE/REDUCTASE"/>
    <property type="match status" value="1"/>
</dbReference>
<dbReference type="PANTHER" id="PTHR43544:SF12">
    <property type="entry name" value="NAD(P)-BINDING ROSSMANN-FOLD SUPERFAMILY PROTEIN"/>
    <property type="match status" value="1"/>
</dbReference>
<dbReference type="PRINTS" id="PR00081">
    <property type="entry name" value="GDHRDH"/>
</dbReference>
<dbReference type="Gene3D" id="3.40.50.720">
    <property type="entry name" value="NAD(P)-binding Rossmann-like Domain"/>
    <property type="match status" value="1"/>
</dbReference>
<evidence type="ECO:0000313" key="2">
    <source>
        <dbReference type="Proteomes" id="UP001205906"/>
    </source>
</evidence>
<sequence length="230" mass="24106">MSSLQNGYRALVIGSTGGIGAAVSRFLAADPRCRAVATLSRKDGFDLCDETSIAAAAERIAAGGELDLVFDATGALVIDGDKPEKTLQAISPEAMAKQFAVNAIGPALLFKHFAPLLPRNRRALFATLSARVGSIGDNGLGGWISYRAAKAALNQIVRTAAVEIGRTRPEAVVVALHPGTVATRLSDPFALNRDRFSPDEAAERLLAVLDALPQSASGGFFAYDGSPIEW</sequence>
<proteinExistence type="predicted"/>
<dbReference type="Proteomes" id="UP001205906">
    <property type="component" value="Unassembled WGS sequence"/>
</dbReference>
<protein>
    <submittedName>
        <fullName evidence="1">SDR family NAD(P)-dependent oxidoreductase</fullName>
    </submittedName>
</protein>
<reference evidence="1 2" key="1">
    <citation type="submission" date="2022-06" db="EMBL/GenBank/DDBJ databases">
        <title>Mesorhizobium sp. strain RP14 Genome sequencing and assembly.</title>
        <authorList>
            <person name="Kim I."/>
        </authorList>
    </citation>
    <scope>NUCLEOTIDE SEQUENCE [LARGE SCALE GENOMIC DNA]</scope>
    <source>
        <strain evidence="2">RP14(2022)</strain>
    </source>
</reference>
<dbReference type="Pfam" id="PF13561">
    <property type="entry name" value="adh_short_C2"/>
    <property type="match status" value="1"/>
</dbReference>
<dbReference type="RefSeq" id="WP_252822043.1">
    <property type="nucleotide sequence ID" value="NZ_JAMXQS010000009.1"/>
</dbReference>
<evidence type="ECO:0000313" key="1">
    <source>
        <dbReference type="EMBL" id="MCO6051842.1"/>
    </source>
</evidence>
<organism evidence="1 2">
    <name type="scientific">Mesorhizobium liriopis</name>
    <dbReference type="NCBI Taxonomy" id="2953882"/>
    <lineage>
        <taxon>Bacteria</taxon>
        <taxon>Pseudomonadati</taxon>
        <taxon>Pseudomonadota</taxon>
        <taxon>Alphaproteobacteria</taxon>
        <taxon>Hyphomicrobiales</taxon>
        <taxon>Phyllobacteriaceae</taxon>
        <taxon>Mesorhizobium</taxon>
    </lineage>
</organism>
<name>A0ABT1CAI1_9HYPH</name>
<dbReference type="EMBL" id="JAMXQS010000009">
    <property type="protein sequence ID" value="MCO6051842.1"/>
    <property type="molecule type" value="Genomic_DNA"/>
</dbReference>
<gene>
    <name evidence="1" type="ORF">NGM99_18815</name>
</gene>
<accession>A0ABT1CAI1</accession>
<comment type="caution">
    <text evidence="1">The sequence shown here is derived from an EMBL/GenBank/DDBJ whole genome shotgun (WGS) entry which is preliminary data.</text>
</comment>
<dbReference type="InterPro" id="IPR036291">
    <property type="entry name" value="NAD(P)-bd_dom_sf"/>
</dbReference>
<dbReference type="InterPro" id="IPR002347">
    <property type="entry name" value="SDR_fam"/>
</dbReference>
<keyword evidence="2" id="KW-1185">Reference proteome</keyword>
<dbReference type="SUPFAM" id="SSF51735">
    <property type="entry name" value="NAD(P)-binding Rossmann-fold domains"/>
    <property type="match status" value="1"/>
</dbReference>
<dbReference type="InterPro" id="IPR051468">
    <property type="entry name" value="Fungal_SecMetab_SDRs"/>
</dbReference>